<evidence type="ECO:0000256" key="1">
    <source>
        <dbReference type="SAM" id="MobiDB-lite"/>
    </source>
</evidence>
<evidence type="ECO:0000313" key="3">
    <source>
        <dbReference type="Proteomes" id="UP000694892"/>
    </source>
</evidence>
<dbReference type="EMBL" id="CM004483">
    <property type="protein sequence ID" value="OCT60426.1"/>
    <property type="molecule type" value="Genomic_DNA"/>
</dbReference>
<feature type="region of interest" description="Disordered" evidence="1">
    <location>
        <begin position="28"/>
        <end position="99"/>
    </location>
</feature>
<name>A0A974BTM9_XENLA</name>
<organism evidence="2 3">
    <name type="scientific">Xenopus laevis</name>
    <name type="common">African clawed frog</name>
    <dbReference type="NCBI Taxonomy" id="8355"/>
    <lineage>
        <taxon>Eukaryota</taxon>
        <taxon>Metazoa</taxon>
        <taxon>Chordata</taxon>
        <taxon>Craniata</taxon>
        <taxon>Vertebrata</taxon>
        <taxon>Euteleostomi</taxon>
        <taxon>Amphibia</taxon>
        <taxon>Batrachia</taxon>
        <taxon>Anura</taxon>
        <taxon>Pipoidea</taxon>
        <taxon>Pipidae</taxon>
        <taxon>Xenopodinae</taxon>
        <taxon>Xenopus</taxon>
        <taxon>Xenopus</taxon>
    </lineage>
</organism>
<evidence type="ECO:0000313" key="2">
    <source>
        <dbReference type="EMBL" id="OCT60426.1"/>
    </source>
</evidence>
<reference evidence="3" key="1">
    <citation type="journal article" date="2016" name="Nature">
        <title>Genome evolution in the allotetraploid frog Xenopus laevis.</title>
        <authorList>
            <person name="Session A.M."/>
            <person name="Uno Y."/>
            <person name="Kwon T."/>
            <person name="Chapman J.A."/>
            <person name="Toyoda A."/>
            <person name="Takahashi S."/>
            <person name="Fukui A."/>
            <person name="Hikosaka A."/>
            <person name="Suzuki A."/>
            <person name="Kondo M."/>
            <person name="van Heeringen S.J."/>
            <person name="Quigley I."/>
            <person name="Heinz S."/>
            <person name="Ogino H."/>
            <person name="Ochi H."/>
            <person name="Hellsten U."/>
            <person name="Lyons J.B."/>
            <person name="Simakov O."/>
            <person name="Putnam N."/>
            <person name="Stites J."/>
            <person name="Kuroki Y."/>
            <person name="Tanaka T."/>
            <person name="Michiue T."/>
            <person name="Watanabe M."/>
            <person name="Bogdanovic O."/>
            <person name="Lister R."/>
            <person name="Georgiou G."/>
            <person name="Paranjpe S.S."/>
            <person name="van Kruijsbergen I."/>
            <person name="Shu S."/>
            <person name="Carlson J."/>
            <person name="Kinoshita T."/>
            <person name="Ohta Y."/>
            <person name="Mawaribuchi S."/>
            <person name="Jenkins J."/>
            <person name="Grimwood J."/>
            <person name="Schmutz J."/>
            <person name="Mitros T."/>
            <person name="Mozaffari S.V."/>
            <person name="Suzuki Y."/>
            <person name="Haramoto Y."/>
            <person name="Yamamoto T.S."/>
            <person name="Takagi C."/>
            <person name="Heald R."/>
            <person name="Miller K."/>
            <person name="Haudenschild C."/>
            <person name="Kitzman J."/>
            <person name="Nakayama T."/>
            <person name="Izutsu Y."/>
            <person name="Robert J."/>
            <person name="Fortriede J."/>
            <person name="Burns K."/>
            <person name="Lotay V."/>
            <person name="Karimi K."/>
            <person name="Yasuoka Y."/>
            <person name="Dichmann D.S."/>
            <person name="Flajnik M.F."/>
            <person name="Houston D.W."/>
            <person name="Shendure J."/>
            <person name="DuPasquier L."/>
            <person name="Vize P.D."/>
            <person name="Zorn A.M."/>
            <person name="Ito M."/>
            <person name="Marcotte E.M."/>
            <person name="Wallingford J.B."/>
            <person name="Ito Y."/>
            <person name="Asashima M."/>
            <person name="Ueno N."/>
            <person name="Matsuda Y."/>
            <person name="Veenstra G.J."/>
            <person name="Fujiyama A."/>
            <person name="Harland R.M."/>
            <person name="Taira M."/>
            <person name="Rokhsar D.S."/>
        </authorList>
    </citation>
    <scope>NUCLEOTIDE SEQUENCE [LARGE SCALE GENOMIC DNA]</scope>
    <source>
        <strain evidence="3">J</strain>
    </source>
</reference>
<feature type="compositionally biased region" description="Low complexity" evidence="1">
    <location>
        <begin position="78"/>
        <end position="91"/>
    </location>
</feature>
<dbReference type="AlphaFoldDB" id="A0A974BTM9"/>
<gene>
    <name evidence="2" type="ORF">XELAEV_18046449mg</name>
</gene>
<accession>A0A974BTM9</accession>
<sequence length="147" mass="15357">MGLLGETEFLFLSALTFITYISQGRKKEPAHHRLGSPSPHPPQHAGSQQDLPGIHALGLGRAPIPGKKHLELRPCRNSAAPSSTQSSPISSGQHIRSASCAIRHPLPQSPMLGEQADTSLKGAACNSAPGAAIVLHACQAPPQVLTC</sequence>
<proteinExistence type="predicted"/>
<dbReference type="Proteomes" id="UP000694892">
    <property type="component" value="Chromosome 9_10S"/>
</dbReference>
<protein>
    <submittedName>
        <fullName evidence="2">Uncharacterized protein</fullName>
    </submittedName>
</protein>